<evidence type="ECO:0000256" key="1">
    <source>
        <dbReference type="SAM" id="MobiDB-lite"/>
    </source>
</evidence>
<dbReference type="EMBL" id="BSYO01000035">
    <property type="protein sequence ID" value="GMH29003.1"/>
    <property type="molecule type" value="Genomic_DNA"/>
</dbReference>
<evidence type="ECO:0000313" key="2">
    <source>
        <dbReference type="EMBL" id="GMH29003.1"/>
    </source>
</evidence>
<evidence type="ECO:0000313" key="3">
    <source>
        <dbReference type="Proteomes" id="UP001279734"/>
    </source>
</evidence>
<organism evidence="2 3">
    <name type="scientific">Nepenthes gracilis</name>
    <name type="common">Slender pitcher plant</name>
    <dbReference type="NCBI Taxonomy" id="150966"/>
    <lineage>
        <taxon>Eukaryota</taxon>
        <taxon>Viridiplantae</taxon>
        <taxon>Streptophyta</taxon>
        <taxon>Embryophyta</taxon>
        <taxon>Tracheophyta</taxon>
        <taxon>Spermatophyta</taxon>
        <taxon>Magnoliopsida</taxon>
        <taxon>eudicotyledons</taxon>
        <taxon>Gunneridae</taxon>
        <taxon>Pentapetalae</taxon>
        <taxon>Caryophyllales</taxon>
        <taxon>Nepenthaceae</taxon>
        <taxon>Nepenthes</taxon>
    </lineage>
</organism>
<dbReference type="Proteomes" id="UP001279734">
    <property type="component" value="Unassembled WGS sequence"/>
</dbReference>
<feature type="region of interest" description="Disordered" evidence="1">
    <location>
        <begin position="267"/>
        <end position="311"/>
    </location>
</feature>
<reference evidence="2" key="1">
    <citation type="submission" date="2023-05" db="EMBL/GenBank/DDBJ databases">
        <title>Nepenthes gracilis genome sequencing.</title>
        <authorList>
            <person name="Fukushima K."/>
        </authorList>
    </citation>
    <scope>NUCLEOTIDE SEQUENCE</scope>
    <source>
        <strain evidence="2">SING2019-196</strain>
    </source>
</reference>
<proteinExistence type="predicted"/>
<name>A0AAD3THB6_NEPGR</name>
<feature type="region of interest" description="Disordered" evidence="1">
    <location>
        <begin position="113"/>
        <end position="143"/>
    </location>
</feature>
<feature type="compositionally biased region" description="Basic residues" evidence="1">
    <location>
        <begin position="297"/>
        <end position="311"/>
    </location>
</feature>
<gene>
    <name evidence="2" type="ORF">Nepgr_030846</name>
</gene>
<comment type="caution">
    <text evidence="2">The sequence shown here is derived from an EMBL/GenBank/DDBJ whole genome shotgun (WGS) entry which is preliminary data.</text>
</comment>
<protein>
    <submittedName>
        <fullName evidence="2">Uncharacterized protein</fullName>
    </submittedName>
</protein>
<dbReference type="AlphaFoldDB" id="A0AAD3THB6"/>
<feature type="compositionally biased region" description="Low complexity" evidence="1">
    <location>
        <begin position="278"/>
        <end position="296"/>
    </location>
</feature>
<sequence>MDDIADISLKSAVQIGTPATMAPNPLDNINAEVLSSEVIQPPPGDAGFPLTKWANCDGPYCKHHHKVDPHIAQPSAKAYVNSTQSILASSHCWIMPSCNRSAQLDVLSSLSPVESSNSVGRLPSDELSIAGGKGDVDTDAGSNPRNEHVLLSYSELSRFKYNVECLHAAGHIKTSYADITKRGVEIDVAVEPSKGAPPLSLQPISTEDRVAALGRSFCHDEVIGSTEVGSSHDGVPADPPGDVPMPCTNIGVLRKNIAEMRKQFDDPRDCLVIPPPSSIDSLPSPKDGGSSFSSLQKSKRRKKKRSPIPHN</sequence>
<accession>A0AAD3THB6</accession>
<keyword evidence="3" id="KW-1185">Reference proteome</keyword>